<comment type="caution">
    <text evidence="1">The sequence shown here is derived from an EMBL/GenBank/DDBJ whole genome shotgun (WGS) entry which is preliminary data.</text>
</comment>
<proteinExistence type="predicted"/>
<keyword evidence="2" id="KW-1185">Reference proteome</keyword>
<name>A0ABV0X9F9_9TELE</name>
<gene>
    <name evidence="1" type="ORF">XENORESO_016527</name>
</gene>
<evidence type="ECO:0000313" key="1">
    <source>
        <dbReference type="EMBL" id="MEQ2278344.1"/>
    </source>
</evidence>
<sequence length="115" mass="12621">MSSNPKTRFGFRVHRGVRDSALRKNCSSWGPDAAAIMRDFFQTRLLPLACKVPTPQISLRLTLLTGPTCPPAAPGLPLYSADTITTLCFKSLLAGDETRWSCGRFEGVRLLIVVI</sequence>
<protein>
    <submittedName>
        <fullName evidence="1">Uncharacterized protein</fullName>
    </submittedName>
</protein>
<dbReference type="Proteomes" id="UP001444071">
    <property type="component" value="Unassembled WGS sequence"/>
</dbReference>
<organism evidence="1 2">
    <name type="scientific">Xenotaenia resolanae</name>
    <dbReference type="NCBI Taxonomy" id="208358"/>
    <lineage>
        <taxon>Eukaryota</taxon>
        <taxon>Metazoa</taxon>
        <taxon>Chordata</taxon>
        <taxon>Craniata</taxon>
        <taxon>Vertebrata</taxon>
        <taxon>Euteleostomi</taxon>
        <taxon>Actinopterygii</taxon>
        <taxon>Neopterygii</taxon>
        <taxon>Teleostei</taxon>
        <taxon>Neoteleostei</taxon>
        <taxon>Acanthomorphata</taxon>
        <taxon>Ovalentaria</taxon>
        <taxon>Atherinomorphae</taxon>
        <taxon>Cyprinodontiformes</taxon>
        <taxon>Goodeidae</taxon>
        <taxon>Xenotaenia</taxon>
    </lineage>
</organism>
<accession>A0ABV0X9F9</accession>
<reference evidence="1 2" key="1">
    <citation type="submission" date="2021-06" db="EMBL/GenBank/DDBJ databases">
        <authorList>
            <person name="Palmer J.M."/>
        </authorList>
    </citation>
    <scope>NUCLEOTIDE SEQUENCE [LARGE SCALE GENOMIC DNA]</scope>
    <source>
        <strain evidence="1 2">XR_2019</strain>
        <tissue evidence="1">Muscle</tissue>
    </source>
</reference>
<evidence type="ECO:0000313" key="2">
    <source>
        <dbReference type="Proteomes" id="UP001444071"/>
    </source>
</evidence>
<dbReference type="EMBL" id="JAHRIM010095561">
    <property type="protein sequence ID" value="MEQ2278344.1"/>
    <property type="molecule type" value="Genomic_DNA"/>
</dbReference>